<evidence type="ECO:0000259" key="8">
    <source>
        <dbReference type="Pfam" id="PF03847"/>
    </source>
</evidence>
<evidence type="ECO:0000256" key="6">
    <source>
        <dbReference type="ARBA" id="ARBA00023242"/>
    </source>
</evidence>
<protein>
    <recommendedName>
        <fullName evidence="3">Transcription initiation factor TFIID subunit 12</fullName>
    </recommendedName>
</protein>
<reference evidence="9" key="2">
    <citation type="submission" date="2025-08" db="UniProtKB">
        <authorList>
            <consortium name="Ensembl"/>
        </authorList>
    </citation>
    <scope>IDENTIFICATION</scope>
</reference>
<feature type="region of interest" description="Disordered" evidence="7">
    <location>
        <begin position="1"/>
        <end position="55"/>
    </location>
</feature>
<feature type="domain" description="Transcription initiation factor TFIID subunit 12" evidence="8">
    <location>
        <begin position="59"/>
        <end position="83"/>
    </location>
</feature>
<dbReference type="InterPro" id="IPR003228">
    <property type="entry name" value="TFIID_TAF12_dom"/>
</dbReference>
<dbReference type="GO" id="GO:0017025">
    <property type="term" value="F:TBP-class protein binding"/>
    <property type="evidence" value="ECO:0007669"/>
    <property type="project" value="TreeGrafter"/>
</dbReference>
<reference evidence="9 10" key="1">
    <citation type="journal article" date="2012" name="Nature">
        <title>The genomic landscape of species divergence in Ficedula flycatchers.</title>
        <authorList>
            <person name="Ellegren H."/>
            <person name="Smeds L."/>
            <person name="Burri R."/>
            <person name="Olason P.I."/>
            <person name="Backstrom N."/>
            <person name="Kawakami T."/>
            <person name="Kunstner A."/>
            <person name="Makinen H."/>
            <person name="Nadachowska-Brzyska K."/>
            <person name="Qvarnstrom A."/>
            <person name="Uebbing S."/>
            <person name="Wolf J.B."/>
        </authorList>
    </citation>
    <scope>NUCLEOTIDE SEQUENCE [LARGE SCALE GENOMIC DNA]</scope>
</reference>
<keyword evidence="4" id="KW-0805">Transcription regulation</keyword>
<name>A0A803V0D8_FICAL</name>
<keyword evidence="6" id="KW-0539">Nucleus</keyword>
<evidence type="ECO:0000256" key="2">
    <source>
        <dbReference type="ARBA" id="ARBA00007530"/>
    </source>
</evidence>
<dbReference type="Gene3D" id="1.10.20.10">
    <property type="entry name" value="Histone, subunit A"/>
    <property type="match status" value="1"/>
</dbReference>
<dbReference type="GO" id="GO:0005669">
    <property type="term" value="C:transcription factor TFIID complex"/>
    <property type="evidence" value="ECO:0007669"/>
    <property type="project" value="Ensembl"/>
</dbReference>
<keyword evidence="10" id="KW-1185">Reference proteome</keyword>
<dbReference type="Proteomes" id="UP000016665">
    <property type="component" value="Chromosome 23"/>
</dbReference>
<evidence type="ECO:0000256" key="3">
    <source>
        <dbReference type="ARBA" id="ARBA00017484"/>
    </source>
</evidence>
<dbReference type="GO" id="GO:0046982">
    <property type="term" value="F:protein heterodimerization activity"/>
    <property type="evidence" value="ECO:0007669"/>
    <property type="project" value="InterPro"/>
</dbReference>
<dbReference type="GO" id="GO:0051123">
    <property type="term" value="P:RNA polymerase II preinitiation complex assembly"/>
    <property type="evidence" value="ECO:0007669"/>
    <property type="project" value="Ensembl"/>
</dbReference>
<dbReference type="GO" id="GO:0016251">
    <property type="term" value="F:RNA polymerase II general transcription initiation factor activity"/>
    <property type="evidence" value="ECO:0007669"/>
    <property type="project" value="Ensembl"/>
</dbReference>
<dbReference type="GeneTree" id="ENSGT00390000002144"/>
<evidence type="ECO:0000313" key="9">
    <source>
        <dbReference type="Ensembl" id="ENSFALP00000016194.1"/>
    </source>
</evidence>
<dbReference type="GO" id="GO:0060261">
    <property type="term" value="P:positive regulation of transcription initiation by RNA polymerase II"/>
    <property type="evidence" value="ECO:0007669"/>
    <property type="project" value="Ensembl"/>
</dbReference>
<dbReference type="Ensembl" id="ENSFALT00000027092.1">
    <property type="protein sequence ID" value="ENSFALP00000016194.1"/>
    <property type="gene ID" value="ENSFALG00000001377.2"/>
</dbReference>
<feature type="compositionally biased region" description="Polar residues" evidence="7">
    <location>
        <begin position="1"/>
        <end position="17"/>
    </location>
</feature>
<dbReference type="PANTHER" id="PTHR12264">
    <property type="entry name" value="TRANSCRIPTION INITIATION FACTOR TFIID SUBUNIT 12"/>
    <property type="match status" value="1"/>
</dbReference>
<dbReference type="Pfam" id="PF03847">
    <property type="entry name" value="TFIID_20kDa"/>
    <property type="match status" value="1"/>
</dbReference>
<dbReference type="AlphaFoldDB" id="A0A803V0D8"/>
<dbReference type="InterPro" id="IPR037794">
    <property type="entry name" value="TAF12"/>
</dbReference>
<evidence type="ECO:0000256" key="1">
    <source>
        <dbReference type="ARBA" id="ARBA00004123"/>
    </source>
</evidence>
<evidence type="ECO:0000256" key="5">
    <source>
        <dbReference type="ARBA" id="ARBA00023163"/>
    </source>
</evidence>
<organism evidence="9 10">
    <name type="scientific">Ficedula albicollis</name>
    <name type="common">Collared flycatcher</name>
    <name type="synonym">Muscicapa albicollis</name>
    <dbReference type="NCBI Taxonomy" id="59894"/>
    <lineage>
        <taxon>Eukaryota</taxon>
        <taxon>Metazoa</taxon>
        <taxon>Chordata</taxon>
        <taxon>Craniata</taxon>
        <taxon>Vertebrata</taxon>
        <taxon>Euteleostomi</taxon>
        <taxon>Archelosauria</taxon>
        <taxon>Archosauria</taxon>
        <taxon>Dinosauria</taxon>
        <taxon>Saurischia</taxon>
        <taxon>Theropoda</taxon>
        <taxon>Coelurosauria</taxon>
        <taxon>Aves</taxon>
        <taxon>Neognathae</taxon>
        <taxon>Neoaves</taxon>
        <taxon>Telluraves</taxon>
        <taxon>Australaves</taxon>
        <taxon>Passeriformes</taxon>
        <taxon>Muscicapidae</taxon>
        <taxon>Ficedula</taxon>
    </lineage>
</organism>
<dbReference type="GO" id="GO:0003677">
    <property type="term" value="F:DNA binding"/>
    <property type="evidence" value="ECO:0007669"/>
    <property type="project" value="Ensembl"/>
</dbReference>
<feature type="compositionally biased region" description="Polar residues" evidence="7">
    <location>
        <begin position="26"/>
        <end position="37"/>
    </location>
</feature>
<dbReference type="GO" id="GO:0042789">
    <property type="term" value="P:mRNA transcription by RNA polymerase II"/>
    <property type="evidence" value="ECO:0007669"/>
    <property type="project" value="Ensembl"/>
</dbReference>
<evidence type="ECO:0000256" key="7">
    <source>
        <dbReference type="SAM" id="MobiDB-lite"/>
    </source>
</evidence>
<dbReference type="PANTHER" id="PTHR12264:SF21">
    <property type="entry name" value="TRANSCRIPTION INITIATION FACTOR TFIID SUBUNIT 12"/>
    <property type="match status" value="1"/>
</dbReference>
<dbReference type="GO" id="GO:0003713">
    <property type="term" value="F:transcription coactivator activity"/>
    <property type="evidence" value="ECO:0007669"/>
    <property type="project" value="Ensembl"/>
</dbReference>
<comment type="subcellular location">
    <subcellularLocation>
        <location evidence="1">Nucleus</location>
    </subcellularLocation>
</comment>
<dbReference type="GO" id="GO:0000124">
    <property type="term" value="C:SAGA complex"/>
    <property type="evidence" value="ECO:0007669"/>
    <property type="project" value="Ensembl"/>
</dbReference>
<accession>A0A803V0D8</accession>
<dbReference type="GO" id="GO:0140297">
    <property type="term" value="F:DNA-binding transcription factor binding"/>
    <property type="evidence" value="ECO:0007669"/>
    <property type="project" value="Ensembl"/>
</dbReference>
<sequence length="164" mass="17879">MNQFGPSTLINLSNFSSIKPEPASTPPQSSMANSTTVAKMPGTPSGGGRLSPESNQVLTKKKLQDLVREVDPNEQLDEDVEEVGSNLWKGLQKELIWDLSQISGPFVQGGSIGSFNTCFPMQPSAIPVLLHPSLKKAFKTAIATNTYEIHSFGWNFGHHNIRKT</sequence>
<gene>
    <name evidence="9" type="primary">TAF12</name>
</gene>
<reference evidence="9" key="3">
    <citation type="submission" date="2025-09" db="UniProtKB">
        <authorList>
            <consortium name="Ensembl"/>
        </authorList>
    </citation>
    <scope>IDENTIFICATION</scope>
</reference>
<comment type="similarity">
    <text evidence="2">Belongs to the TAF12 family.</text>
</comment>
<proteinExistence type="inferred from homology"/>
<evidence type="ECO:0000256" key="4">
    <source>
        <dbReference type="ARBA" id="ARBA00023015"/>
    </source>
</evidence>
<evidence type="ECO:0000313" key="10">
    <source>
        <dbReference type="Proteomes" id="UP000016665"/>
    </source>
</evidence>
<dbReference type="InterPro" id="IPR009072">
    <property type="entry name" value="Histone-fold"/>
</dbReference>
<keyword evidence="5" id="KW-0804">Transcription</keyword>
<dbReference type="GO" id="GO:0033276">
    <property type="term" value="C:transcription factor TFTC complex"/>
    <property type="evidence" value="ECO:0007669"/>
    <property type="project" value="Ensembl"/>
</dbReference>